<sequence length="120" mass="13265">MSAQEVADAFVKHYYTTFDTNRAMLANLYQPVSTMSWEGSMMTGSQEIMAKLGALPGVQHQVSQMDIQPSTSNAAMLIFVQGKMSIDGAQPLLFTQVFQLVATDGGAYYIHNDIFRLQYG</sequence>
<feature type="domain" description="NTF2" evidence="3">
    <location>
        <begin position="6"/>
        <end position="117"/>
    </location>
</feature>
<dbReference type="Proteomes" id="UP001209570">
    <property type="component" value="Unassembled WGS sequence"/>
</dbReference>
<organism evidence="4 5">
    <name type="scientific">Pythium insidiosum</name>
    <name type="common">Pythiosis disease agent</name>
    <dbReference type="NCBI Taxonomy" id="114742"/>
    <lineage>
        <taxon>Eukaryota</taxon>
        <taxon>Sar</taxon>
        <taxon>Stramenopiles</taxon>
        <taxon>Oomycota</taxon>
        <taxon>Peronosporomycetes</taxon>
        <taxon>Pythiales</taxon>
        <taxon>Pythiaceae</taxon>
        <taxon>Pythium</taxon>
    </lineage>
</organism>
<comment type="function">
    <text evidence="2">Has a role in nuclear-cytoplasmic transport of proteins and mRNAs.</text>
</comment>
<proteinExistence type="predicted"/>
<comment type="subcellular location">
    <subcellularLocation>
        <location evidence="2">Cytoplasm</location>
    </subcellularLocation>
    <subcellularLocation>
        <location evidence="2">Nucleus</location>
    </subcellularLocation>
</comment>
<protein>
    <recommendedName>
        <fullName evidence="2">Nuclear transport factor 2</fullName>
        <shortName evidence="2">NTF-2</shortName>
    </recommendedName>
</protein>
<dbReference type="Pfam" id="PF02136">
    <property type="entry name" value="NTF2"/>
    <property type="match status" value="1"/>
</dbReference>
<keyword evidence="2" id="KW-0539">Nucleus</keyword>
<name>A0AAD5M6H8_PYTIN</name>
<dbReference type="FunFam" id="3.10.450.50:FF:000005">
    <property type="entry name" value="Nuclear transport factor 2"/>
    <property type="match status" value="1"/>
</dbReference>
<reference evidence="4" key="1">
    <citation type="submission" date="2021-12" db="EMBL/GenBank/DDBJ databases">
        <title>Prjna785345.</title>
        <authorList>
            <person name="Rujirawat T."/>
            <person name="Krajaejun T."/>
        </authorList>
    </citation>
    <scope>NUCLEOTIDE SEQUENCE</scope>
    <source>
        <strain evidence="4">Pi057C3</strain>
    </source>
</reference>
<dbReference type="InterPro" id="IPR032710">
    <property type="entry name" value="NTF2-like_dom_sf"/>
</dbReference>
<keyword evidence="1 2" id="KW-0963">Cytoplasm</keyword>
<dbReference type="AlphaFoldDB" id="A0AAD5M6H8"/>
<dbReference type="PANTHER" id="PTHR12612">
    <property type="entry name" value="NUCLEAR TRANSPORT FACTOR 2"/>
    <property type="match status" value="1"/>
</dbReference>
<dbReference type="GO" id="GO:0006606">
    <property type="term" value="P:protein import into nucleus"/>
    <property type="evidence" value="ECO:0007669"/>
    <property type="project" value="UniProtKB-ARBA"/>
</dbReference>
<comment type="caution">
    <text evidence="4">The sequence shown here is derived from an EMBL/GenBank/DDBJ whole genome shotgun (WGS) entry which is preliminary data.</text>
</comment>
<keyword evidence="2" id="KW-0813">Transport</keyword>
<dbReference type="Gene3D" id="3.10.450.50">
    <property type="match status" value="1"/>
</dbReference>
<dbReference type="EMBL" id="JAKCXM010000033">
    <property type="protein sequence ID" value="KAJ0406381.1"/>
    <property type="molecule type" value="Genomic_DNA"/>
</dbReference>
<accession>A0AAD5M6H8</accession>
<dbReference type="GO" id="GO:0051028">
    <property type="term" value="P:mRNA transport"/>
    <property type="evidence" value="ECO:0007669"/>
    <property type="project" value="UniProtKB-UniRule"/>
</dbReference>
<keyword evidence="2" id="KW-0653">Protein transport</keyword>
<dbReference type="GO" id="GO:0005635">
    <property type="term" value="C:nuclear envelope"/>
    <property type="evidence" value="ECO:0007669"/>
    <property type="project" value="UniProtKB-ARBA"/>
</dbReference>
<evidence type="ECO:0000256" key="1">
    <source>
        <dbReference type="ARBA" id="ARBA00022490"/>
    </source>
</evidence>
<keyword evidence="5" id="KW-1185">Reference proteome</keyword>
<dbReference type="CDD" id="cd00780">
    <property type="entry name" value="NTF2"/>
    <property type="match status" value="1"/>
</dbReference>
<evidence type="ECO:0000313" key="4">
    <source>
        <dbReference type="EMBL" id="KAJ0406381.1"/>
    </source>
</evidence>
<evidence type="ECO:0000256" key="2">
    <source>
        <dbReference type="RuleBase" id="RU369002"/>
    </source>
</evidence>
<dbReference type="InterPro" id="IPR018222">
    <property type="entry name" value="Nuclear_transport_factor_2_euk"/>
</dbReference>
<dbReference type="InterPro" id="IPR045875">
    <property type="entry name" value="NTF2"/>
</dbReference>
<dbReference type="SUPFAM" id="SSF54427">
    <property type="entry name" value="NTF2-like"/>
    <property type="match status" value="1"/>
</dbReference>
<dbReference type="GO" id="GO:0005737">
    <property type="term" value="C:cytoplasm"/>
    <property type="evidence" value="ECO:0007669"/>
    <property type="project" value="UniProtKB-SubCell"/>
</dbReference>
<dbReference type="PROSITE" id="PS50177">
    <property type="entry name" value="NTF2_DOMAIN"/>
    <property type="match status" value="1"/>
</dbReference>
<evidence type="ECO:0000259" key="3">
    <source>
        <dbReference type="PROSITE" id="PS50177"/>
    </source>
</evidence>
<dbReference type="InterPro" id="IPR002075">
    <property type="entry name" value="NTF2_dom"/>
</dbReference>
<evidence type="ECO:0000313" key="5">
    <source>
        <dbReference type="Proteomes" id="UP001209570"/>
    </source>
</evidence>
<gene>
    <name evidence="4" type="ORF">P43SY_006989</name>
</gene>